<name>A0A4Z2IBT3_9TELE</name>
<dbReference type="EMBL" id="SRLO01000103">
    <property type="protein sequence ID" value="TNN75499.1"/>
    <property type="molecule type" value="Genomic_DNA"/>
</dbReference>
<comment type="caution">
    <text evidence="1">The sequence shown here is derived from an EMBL/GenBank/DDBJ whole genome shotgun (WGS) entry which is preliminary data.</text>
</comment>
<evidence type="ECO:0000313" key="2">
    <source>
        <dbReference type="Proteomes" id="UP000314294"/>
    </source>
</evidence>
<reference evidence="1 2" key="1">
    <citation type="submission" date="2019-03" db="EMBL/GenBank/DDBJ databases">
        <title>First draft genome of Liparis tanakae, snailfish: a comprehensive survey of snailfish specific genes.</title>
        <authorList>
            <person name="Kim W."/>
            <person name="Song I."/>
            <person name="Jeong J.-H."/>
            <person name="Kim D."/>
            <person name="Kim S."/>
            <person name="Ryu S."/>
            <person name="Song J.Y."/>
            <person name="Lee S.K."/>
        </authorList>
    </citation>
    <scope>NUCLEOTIDE SEQUENCE [LARGE SCALE GENOMIC DNA]</scope>
    <source>
        <tissue evidence="1">Muscle</tissue>
    </source>
</reference>
<organism evidence="1 2">
    <name type="scientific">Liparis tanakae</name>
    <name type="common">Tanaka's snailfish</name>
    <dbReference type="NCBI Taxonomy" id="230148"/>
    <lineage>
        <taxon>Eukaryota</taxon>
        <taxon>Metazoa</taxon>
        <taxon>Chordata</taxon>
        <taxon>Craniata</taxon>
        <taxon>Vertebrata</taxon>
        <taxon>Euteleostomi</taxon>
        <taxon>Actinopterygii</taxon>
        <taxon>Neopterygii</taxon>
        <taxon>Teleostei</taxon>
        <taxon>Neoteleostei</taxon>
        <taxon>Acanthomorphata</taxon>
        <taxon>Eupercaria</taxon>
        <taxon>Perciformes</taxon>
        <taxon>Cottioidei</taxon>
        <taxon>Cottales</taxon>
        <taxon>Liparidae</taxon>
        <taxon>Liparis</taxon>
    </lineage>
</organism>
<sequence>MSFGLAGDNGQVDAQPAKFPLPAQGAASRLMLATPLQLACSLWRGLSGGKHASAALCSPNETPVGNGARGAVKMCLSLLCCAPVRHIHHRSAPWEIERMVRAPKLAICRRLEINDRPETLVGARLIPLPAPAPAR</sequence>
<accession>A0A4Z2IBT3</accession>
<protein>
    <submittedName>
        <fullName evidence="1">Uncharacterized protein</fullName>
    </submittedName>
</protein>
<dbReference type="Proteomes" id="UP000314294">
    <property type="component" value="Unassembled WGS sequence"/>
</dbReference>
<proteinExistence type="predicted"/>
<keyword evidence="2" id="KW-1185">Reference proteome</keyword>
<evidence type="ECO:0000313" key="1">
    <source>
        <dbReference type="EMBL" id="TNN75499.1"/>
    </source>
</evidence>
<gene>
    <name evidence="1" type="ORF">EYF80_014311</name>
</gene>
<dbReference type="AlphaFoldDB" id="A0A4Z2IBT3"/>